<reference evidence="2" key="1">
    <citation type="submission" date="2017-09" db="EMBL/GenBank/DDBJ databases">
        <title>Depth-based differentiation of microbial function through sediment-hosted aquifers and enrichment of novel symbionts in the deep terrestrial subsurface.</title>
        <authorList>
            <person name="Probst A.J."/>
            <person name="Ladd B."/>
            <person name="Jarett J.K."/>
            <person name="Geller-Mcgrath D.E."/>
            <person name="Sieber C.M.K."/>
            <person name="Emerson J.B."/>
            <person name="Anantharaman K."/>
            <person name="Thomas B.C."/>
            <person name="Malmstrom R."/>
            <person name="Stieglmeier M."/>
            <person name="Klingl A."/>
            <person name="Woyke T."/>
            <person name="Ryan C.M."/>
            <person name="Banfield J.F."/>
        </authorList>
    </citation>
    <scope>NUCLEOTIDE SEQUENCE [LARGE SCALE GENOMIC DNA]</scope>
</reference>
<accession>A0A2H0UJZ6</accession>
<proteinExistence type="predicted"/>
<evidence type="ECO:0000313" key="1">
    <source>
        <dbReference type="EMBL" id="PIR86105.1"/>
    </source>
</evidence>
<evidence type="ECO:0000313" key="2">
    <source>
        <dbReference type="Proteomes" id="UP000229612"/>
    </source>
</evidence>
<name>A0A2H0UJZ6_9BACT</name>
<protein>
    <submittedName>
        <fullName evidence="1">Uncharacterized protein</fullName>
    </submittedName>
</protein>
<sequence>MGMSAFRDLAQAGAPEVSSRVGSFRPESPEEIEPILGILPCQWSFSDEGGYPPAVVSESLHYDGPSVNNFWVGKTIKGEIGQLRGGFKHIENGDYCVTYDGDMAVSALVYKSVIDRLGRYRSLGLESPEGEIRVSVHDTEKVKRMLARGVFYLLNPSQSNNATSYGAITEKSKVTWARAKARYTGKLPSH</sequence>
<dbReference type="EMBL" id="PFBG01000009">
    <property type="protein sequence ID" value="PIR86105.1"/>
    <property type="molecule type" value="Genomic_DNA"/>
</dbReference>
<dbReference type="AlphaFoldDB" id="A0A2H0UJZ6"/>
<organism evidence="1 2">
    <name type="scientific">Candidatus Kaiserbacteria bacterium CG10_big_fil_rev_8_21_14_0_10_44_10</name>
    <dbReference type="NCBI Taxonomy" id="1974606"/>
    <lineage>
        <taxon>Bacteria</taxon>
        <taxon>Candidatus Kaiseribacteriota</taxon>
    </lineage>
</organism>
<comment type="caution">
    <text evidence="1">The sequence shown here is derived from an EMBL/GenBank/DDBJ whole genome shotgun (WGS) entry which is preliminary data.</text>
</comment>
<dbReference type="Proteomes" id="UP000229612">
    <property type="component" value="Unassembled WGS sequence"/>
</dbReference>
<gene>
    <name evidence="1" type="ORF">COU14_00745</name>
</gene>